<protein>
    <recommendedName>
        <fullName evidence="4">NAD/FAD-utilizing enzyme</fullName>
    </recommendedName>
</protein>
<dbReference type="STRING" id="1137799.GZ78_14705"/>
<reference evidence="2 3" key="1">
    <citation type="submission" date="2014-06" db="EMBL/GenBank/DDBJ databases">
        <title>Whole Genome Sequences of Three Symbiotic Endozoicomonas Bacteria.</title>
        <authorList>
            <person name="Neave M.J."/>
            <person name="Apprill A."/>
            <person name="Voolstra C.R."/>
        </authorList>
    </citation>
    <scope>NUCLEOTIDE SEQUENCE [LARGE SCALE GENOMIC DNA]</scope>
    <source>
        <strain evidence="2 3">DSM 25634</strain>
    </source>
</reference>
<dbReference type="OrthoDB" id="5905880at2"/>
<dbReference type="EMBL" id="JOKH01000003">
    <property type="protein sequence ID" value="KEQ17122.1"/>
    <property type="molecule type" value="Genomic_DNA"/>
</dbReference>
<proteinExistence type="predicted"/>
<dbReference type="RefSeq" id="WP_034836999.1">
    <property type="nucleotide sequence ID" value="NZ_JOKH01000003.1"/>
</dbReference>
<keyword evidence="1" id="KW-0812">Transmembrane</keyword>
<evidence type="ECO:0000256" key="1">
    <source>
        <dbReference type="SAM" id="Phobius"/>
    </source>
</evidence>
<keyword evidence="1" id="KW-0472">Membrane</keyword>
<feature type="transmembrane region" description="Helical" evidence="1">
    <location>
        <begin position="64"/>
        <end position="83"/>
    </location>
</feature>
<keyword evidence="3" id="KW-1185">Reference proteome</keyword>
<feature type="transmembrane region" description="Helical" evidence="1">
    <location>
        <begin position="89"/>
        <end position="111"/>
    </location>
</feature>
<name>A0A081NF99_9GAMM</name>
<evidence type="ECO:0000313" key="3">
    <source>
        <dbReference type="Proteomes" id="UP000028073"/>
    </source>
</evidence>
<keyword evidence="1" id="KW-1133">Transmembrane helix</keyword>
<evidence type="ECO:0000313" key="2">
    <source>
        <dbReference type="EMBL" id="KEQ17122.1"/>
    </source>
</evidence>
<dbReference type="AlphaFoldDB" id="A0A081NF99"/>
<gene>
    <name evidence="2" type="ORF">GZ78_14705</name>
</gene>
<organism evidence="2 3">
    <name type="scientific">Endozoicomonas numazuensis</name>
    <dbReference type="NCBI Taxonomy" id="1137799"/>
    <lineage>
        <taxon>Bacteria</taxon>
        <taxon>Pseudomonadati</taxon>
        <taxon>Pseudomonadota</taxon>
        <taxon>Gammaproteobacteria</taxon>
        <taxon>Oceanospirillales</taxon>
        <taxon>Endozoicomonadaceae</taxon>
        <taxon>Endozoicomonas</taxon>
    </lineage>
</organism>
<evidence type="ECO:0008006" key="4">
    <source>
        <dbReference type="Google" id="ProtNLM"/>
    </source>
</evidence>
<dbReference type="Proteomes" id="UP000028073">
    <property type="component" value="Unassembled WGS sequence"/>
</dbReference>
<accession>A0A081NF99</accession>
<comment type="caution">
    <text evidence="2">The sequence shown here is derived from an EMBL/GenBank/DDBJ whole genome shotgun (WGS) entry which is preliminary data.</text>
</comment>
<dbReference type="eggNOG" id="ENOG502ZCUF">
    <property type="taxonomic scope" value="Bacteria"/>
</dbReference>
<sequence>MIRILYRLPDLPCAQKFNELVESEGVAHNRIHIAHKDHLTLQKKHLNDLTFLEEFDTVHSGERGFLVGIILTVLAGLSVYEIMEGYPVASMITLFACLVVLGYSTWLGGLIGASSDNYRLQPFRAHLDDGGSVVMLDVDPVSASRLMNVIAHHIPEAQPAGRSQTLDNPFKGSWFLRKHS</sequence>